<dbReference type="PROSITE" id="PS50222">
    <property type="entry name" value="EF_HAND_2"/>
    <property type="match status" value="1"/>
</dbReference>
<dbReference type="SMART" id="SM00054">
    <property type="entry name" value="EFh"/>
    <property type="match status" value="2"/>
</dbReference>
<sequence length="856" mass="94591">EFRTFATMLLQKFLTAEQAFKGLDISGEGVITRNEFEIAARGIRWGGDAKAVFREMDVNRNGVLTAQEFARLARLPRAEESLVEKFRLKTSKESAAKTEGPQRARDPALAAVLSTVELRTQGLAAPAADTGALGDLLKQAASAYAPAYAAFKAPPASIARRSIQEHLVPEADAFKSMYELDPIRQVDSDLELLLAQAELAQERLMEAVLSLPAGSGADWPAGEAYSKPALFPMALFAHNPGVKAQAAAEVKAYVLYGPTDGAQAGQHVLDLARLSVVFASWDLLESGVQRAMEHLDVLQVRCHGRSQVHDCYVEVLVADQEPPVHHRQQLEETFAAQVQTRAAEFETIAKSIVESACSQLLPSITSIAAEFNTKHERTKRDLQDTKARTSATEVATRELRESVNKLQTTEAQVKGDHISLNTTGISKRHSFTRTGDTALKYLGNLSNQRLDHYTLRLRMSPATSRARMRFRFDCMWAVLLMGQLPCGHDHAPNNIRTAFESGFFDALASAQRQPPVIDMSVALLNAQAHHGAADPRLQAKRRPRRPLPRQRTLIALLETRGTTIDMDILARSKQHKYRAFLSGFTNLTSVGGRDFFDPPDQVEPRRPPETRPLRSLAEVAQGRAAWLSFAGATRTRDIHASNNHIHELPPSDREAIRHQWRQLFNRAAEDPLMRSTPLLGDFNIPEHAPKSTDAPINLNAIDAARRTSVALTSTPNAELTAQTGSMSKEVRGMKLRGIDRDFRLLDRNLAKTLPDNTDIGRKYVAIDGAPVLLTDFIAFAAKTTGGIHEPTRPAPDSPDEPDIWRDPSDLHRDAQRHRAAALRHALVNCFQDDHGLAQLALRAARLGSRPPQHCHR</sequence>
<name>A0ABN9V425_9DINO</name>
<dbReference type="SUPFAM" id="SSF47473">
    <property type="entry name" value="EF-hand"/>
    <property type="match status" value="1"/>
</dbReference>
<evidence type="ECO:0000259" key="3">
    <source>
        <dbReference type="PROSITE" id="PS50222"/>
    </source>
</evidence>
<dbReference type="CDD" id="cd00051">
    <property type="entry name" value="EFh"/>
    <property type="match status" value="1"/>
</dbReference>
<evidence type="ECO:0000313" key="4">
    <source>
        <dbReference type="EMBL" id="CAK0867580.1"/>
    </source>
</evidence>
<protein>
    <recommendedName>
        <fullName evidence="3">EF-hand domain-containing protein</fullName>
    </recommendedName>
</protein>
<dbReference type="Gene3D" id="1.10.238.10">
    <property type="entry name" value="EF-hand"/>
    <property type="match status" value="1"/>
</dbReference>
<proteinExistence type="predicted"/>
<keyword evidence="1" id="KW-0106">Calcium</keyword>
<dbReference type="InterPro" id="IPR018247">
    <property type="entry name" value="EF_Hand_1_Ca_BS"/>
</dbReference>
<feature type="non-terminal residue" evidence="4">
    <location>
        <position position="1"/>
    </location>
</feature>
<dbReference type="EMBL" id="CAUYUJ010016659">
    <property type="protein sequence ID" value="CAK0867580.1"/>
    <property type="molecule type" value="Genomic_DNA"/>
</dbReference>
<keyword evidence="5" id="KW-1185">Reference proteome</keyword>
<dbReference type="InterPro" id="IPR002048">
    <property type="entry name" value="EF_hand_dom"/>
</dbReference>
<evidence type="ECO:0000256" key="1">
    <source>
        <dbReference type="ARBA" id="ARBA00022837"/>
    </source>
</evidence>
<dbReference type="InterPro" id="IPR011992">
    <property type="entry name" value="EF-hand-dom_pair"/>
</dbReference>
<dbReference type="Proteomes" id="UP001189429">
    <property type="component" value="Unassembled WGS sequence"/>
</dbReference>
<gene>
    <name evidence="4" type="ORF">PCOR1329_LOCUS54485</name>
</gene>
<dbReference type="PROSITE" id="PS00018">
    <property type="entry name" value="EF_HAND_1"/>
    <property type="match status" value="1"/>
</dbReference>
<comment type="caution">
    <text evidence="4">The sequence shown here is derived from an EMBL/GenBank/DDBJ whole genome shotgun (WGS) entry which is preliminary data.</text>
</comment>
<evidence type="ECO:0000256" key="2">
    <source>
        <dbReference type="SAM" id="MobiDB-lite"/>
    </source>
</evidence>
<organism evidence="4 5">
    <name type="scientific">Prorocentrum cordatum</name>
    <dbReference type="NCBI Taxonomy" id="2364126"/>
    <lineage>
        <taxon>Eukaryota</taxon>
        <taxon>Sar</taxon>
        <taxon>Alveolata</taxon>
        <taxon>Dinophyceae</taxon>
        <taxon>Prorocentrales</taxon>
        <taxon>Prorocentraceae</taxon>
        <taxon>Prorocentrum</taxon>
    </lineage>
</organism>
<feature type="region of interest" description="Disordered" evidence="2">
    <location>
        <begin position="787"/>
        <end position="806"/>
    </location>
</feature>
<feature type="domain" description="EF-hand" evidence="3">
    <location>
        <begin position="44"/>
        <end position="79"/>
    </location>
</feature>
<accession>A0ABN9V425</accession>
<evidence type="ECO:0000313" key="5">
    <source>
        <dbReference type="Proteomes" id="UP001189429"/>
    </source>
</evidence>
<reference evidence="4" key="1">
    <citation type="submission" date="2023-10" db="EMBL/GenBank/DDBJ databases">
        <authorList>
            <person name="Chen Y."/>
            <person name="Shah S."/>
            <person name="Dougan E. K."/>
            <person name="Thang M."/>
            <person name="Chan C."/>
        </authorList>
    </citation>
    <scope>NUCLEOTIDE SEQUENCE [LARGE SCALE GENOMIC DNA]</scope>
</reference>